<reference evidence="1" key="1">
    <citation type="submission" date="2020-05" db="EMBL/GenBank/DDBJ databases">
        <authorList>
            <person name="Chiriac C."/>
            <person name="Salcher M."/>
            <person name="Ghai R."/>
            <person name="Kavagutti S V."/>
        </authorList>
    </citation>
    <scope>NUCLEOTIDE SEQUENCE</scope>
</reference>
<organism evidence="1">
    <name type="scientific">freshwater metagenome</name>
    <dbReference type="NCBI Taxonomy" id="449393"/>
    <lineage>
        <taxon>unclassified sequences</taxon>
        <taxon>metagenomes</taxon>
        <taxon>ecological metagenomes</taxon>
    </lineage>
</organism>
<name>A0A6J6LVX2_9ZZZZ</name>
<protein>
    <submittedName>
        <fullName evidence="1">Unannotated protein</fullName>
    </submittedName>
</protein>
<dbReference type="EMBL" id="CAEZWP010000072">
    <property type="protein sequence ID" value="CAB4665876.1"/>
    <property type="molecule type" value="Genomic_DNA"/>
</dbReference>
<dbReference type="Gene3D" id="3.10.450.50">
    <property type="match status" value="1"/>
</dbReference>
<evidence type="ECO:0000313" key="1">
    <source>
        <dbReference type="EMBL" id="CAB4665876.1"/>
    </source>
</evidence>
<gene>
    <name evidence="1" type="ORF">UFOPK2265_01086</name>
</gene>
<accession>A0A6J6LVX2</accession>
<sequence>MLNEAEALEWLKSFEVSVKNRDFAKAQALYDSQATLFGTLVVMSQSTEDYKKNQWAVIWNMSKNFRFSEILRIDVFDSVAIISAMWKNTTLVNENWIERSGRATLCLIKANEQVKAIHSHFSSSP</sequence>
<dbReference type="SUPFAM" id="SSF54427">
    <property type="entry name" value="NTF2-like"/>
    <property type="match status" value="1"/>
</dbReference>
<dbReference type="InterPro" id="IPR032710">
    <property type="entry name" value="NTF2-like_dom_sf"/>
</dbReference>
<proteinExistence type="predicted"/>
<dbReference type="AlphaFoldDB" id="A0A6J6LVX2"/>